<dbReference type="AlphaFoldDB" id="A0AAD5YMA9"/>
<protein>
    <submittedName>
        <fullName evidence="2">Uncharacterized protein</fullName>
    </submittedName>
</protein>
<feature type="compositionally biased region" description="Low complexity" evidence="1">
    <location>
        <begin position="149"/>
        <end position="167"/>
    </location>
</feature>
<feature type="region of interest" description="Disordered" evidence="1">
    <location>
        <begin position="1"/>
        <end position="27"/>
    </location>
</feature>
<evidence type="ECO:0000256" key="1">
    <source>
        <dbReference type="SAM" id="MobiDB-lite"/>
    </source>
</evidence>
<keyword evidence="3" id="KW-1185">Reference proteome</keyword>
<feature type="region of interest" description="Disordered" evidence="1">
    <location>
        <begin position="94"/>
        <end position="179"/>
    </location>
</feature>
<name>A0AAD5YMA9_9AGAR</name>
<feature type="region of interest" description="Disordered" evidence="1">
    <location>
        <begin position="191"/>
        <end position="214"/>
    </location>
</feature>
<evidence type="ECO:0000313" key="3">
    <source>
        <dbReference type="Proteomes" id="UP001213000"/>
    </source>
</evidence>
<dbReference type="EMBL" id="JANIEX010001026">
    <property type="protein sequence ID" value="KAJ3561288.1"/>
    <property type="molecule type" value="Genomic_DNA"/>
</dbReference>
<proteinExistence type="predicted"/>
<sequence length="214" mass="23388">MTSTRTVPAKHRTVTRNQRSDSDSPEERTLICPVCPVHCLIPIAQTRPHCSHCLNPNLLATLSSSTTVNIHPPCRHHAHINCIESTTLFTSACSAHSSQTPAPPGSFYPVDNENHNNHDENEGWEDKEENEDMYQQQGSAGGGPPPDGGPSNDGNDDNPPNCDEGPPSDNEEPQHHCQHCIDVEDRLADTLHQVTNTLDPHDDPPPVPECTNKA</sequence>
<dbReference type="Proteomes" id="UP001213000">
    <property type="component" value="Unassembled WGS sequence"/>
</dbReference>
<reference evidence="2" key="1">
    <citation type="submission" date="2022-07" db="EMBL/GenBank/DDBJ databases">
        <title>Genome Sequence of Leucocoprinus birnbaumii.</title>
        <authorList>
            <person name="Buettner E."/>
        </authorList>
    </citation>
    <scope>NUCLEOTIDE SEQUENCE</scope>
    <source>
        <strain evidence="2">VT141</strain>
    </source>
</reference>
<comment type="caution">
    <text evidence="2">The sequence shown here is derived from an EMBL/GenBank/DDBJ whole genome shotgun (WGS) entry which is preliminary data.</text>
</comment>
<gene>
    <name evidence="2" type="ORF">NP233_g10283</name>
</gene>
<feature type="compositionally biased region" description="Basic and acidic residues" evidence="1">
    <location>
        <begin position="18"/>
        <end position="27"/>
    </location>
</feature>
<accession>A0AAD5YMA9</accession>
<evidence type="ECO:0000313" key="2">
    <source>
        <dbReference type="EMBL" id="KAJ3561288.1"/>
    </source>
</evidence>
<feature type="compositionally biased region" description="Acidic residues" evidence="1">
    <location>
        <begin position="122"/>
        <end position="132"/>
    </location>
</feature>
<organism evidence="2 3">
    <name type="scientific">Leucocoprinus birnbaumii</name>
    <dbReference type="NCBI Taxonomy" id="56174"/>
    <lineage>
        <taxon>Eukaryota</taxon>
        <taxon>Fungi</taxon>
        <taxon>Dikarya</taxon>
        <taxon>Basidiomycota</taxon>
        <taxon>Agaricomycotina</taxon>
        <taxon>Agaricomycetes</taxon>
        <taxon>Agaricomycetidae</taxon>
        <taxon>Agaricales</taxon>
        <taxon>Agaricineae</taxon>
        <taxon>Agaricaceae</taxon>
        <taxon>Leucocoprinus</taxon>
    </lineage>
</organism>
<feature type="compositionally biased region" description="Basic and acidic residues" evidence="1">
    <location>
        <begin position="112"/>
        <end position="121"/>
    </location>
</feature>